<dbReference type="InterPro" id="IPR036052">
    <property type="entry name" value="TrpB-like_PALP_sf"/>
</dbReference>
<name>A0A8J6NIE1_9CHLR</name>
<evidence type="ECO:0000313" key="11">
    <source>
        <dbReference type="Proteomes" id="UP000614469"/>
    </source>
</evidence>
<feature type="domain" description="Tryptophan synthase beta chain-like PALP" evidence="9">
    <location>
        <begin position="23"/>
        <end position="304"/>
    </location>
</feature>
<dbReference type="InterPro" id="IPR001926">
    <property type="entry name" value="TrpB-like_PALP"/>
</dbReference>
<dbReference type="GO" id="GO:0003941">
    <property type="term" value="F:L-serine ammonia-lyase activity"/>
    <property type="evidence" value="ECO:0007669"/>
    <property type="project" value="TreeGrafter"/>
</dbReference>
<dbReference type="Proteomes" id="UP000614469">
    <property type="component" value="Unassembled WGS sequence"/>
</dbReference>
<dbReference type="GO" id="GO:0030170">
    <property type="term" value="F:pyridoxal phosphate binding"/>
    <property type="evidence" value="ECO:0007669"/>
    <property type="project" value="InterPro"/>
</dbReference>
<evidence type="ECO:0000256" key="8">
    <source>
        <dbReference type="ARBA" id="ARBA00031427"/>
    </source>
</evidence>
<sequence length="321" mass="34158">MIPKEWLHAAEKRLDGQTHRTPLTYDAGRGLYIKWENRQKTGSFKARGALNKALTLEDWEREMGLVTASAGNHGQGVALAGKLVGASVKVFASKDAPFVKVNAMRALGAEVALVEGGYHDAEEAGLAFAKRNDAIWLSPYNDGHVVAGQGTVASEILQEHPETAEATWLVPVSGGGLLAGISAVLRNYSAEHKQANPARVIGVQVAASAFMHSLFYHGNQDNVEDLPTLADGLTGAVEAGSITIPLIKKYVDEIILVSEEEVAQAVAFAWSEYGEKIEGSGAVGLAAILSGKVTLQPTVIIVSGGNIQPEIHTEILSRYEK</sequence>
<comment type="caution">
    <text evidence="10">The sequence shown here is derived from an EMBL/GenBank/DDBJ whole genome shotgun (WGS) entry which is preliminary data.</text>
</comment>
<evidence type="ECO:0000256" key="6">
    <source>
        <dbReference type="ARBA" id="ARBA00023239"/>
    </source>
</evidence>
<dbReference type="GO" id="GO:0006565">
    <property type="term" value="P:L-serine catabolic process"/>
    <property type="evidence" value="ECO:0007669"/>
    <property type="project" value="TreeGrafter"/>
</dbReference>
<comment type="catalytic activity">
    <reaction evidence="1">
        <text>L-threonine = 2-oxobutanoate + NH4(+)</text>
        <dbReference type="Rhea" id="RHEA:22108"/>
        <dbReference type="ChEBI" id="CHEBI:16763"/>
        <dbReference type="ChEBI" id="CHEBI:28938"/>
        <dbReference type="ChEBI" id="CHEBI:57926"/>
        <dbReference type="EC" id="4.3.1.19"/>
    </reaction>
</comment>
<evidence type="ECO:0000256" key="3">
    <source>
        <dbReference type="ARBA" id="ARBA00010869"/>
    </source>
</evidence>
<dbReference type="CDD" id="cd01562">
    <property type="entry name" value="Thr-dehyd"/>
    <property type="match status" value="1"/>
</dbReference>
<evidence type="ECO:0000256" key="5">
    <source>
        <dbReference type="ARBA" id="ARBA00022898"/>
    </source>
</evidence>
<dbReference type="GO" id="GO:0006567">
    <property type="term" value="P:L-threonine catabolic process"/>
    <property type="evidence" value="ECO:0007669"/>
    <property type="project" value="TreeGrafter"/>
</dbReference>
<proteinExistence type="inferred from homology"/>
<dbReference type="FunFam" id="3.40.50.1100:FF:000005">
    <property type="entry name" value="Threonine dehydratase catabolic"/>
    <property type="match status" value="1"/>
</dbReference>
<dbReference type="EC" id="4.3.1.19" evidence="4"/>
<dbReference type="GO" id="GO:0009097">
    <property type="term" value="P:isoleucine biosynthetic process"/>
    <property type="evidence" value="ECO:0007669"/>
    <property type="project" value="TreeGrafter"/>
</dbReference>
<dbReference type="Gene3D" id="3.40.50.1100">
    <property type="match status" value="2"/>
</dbReference>
<gene>
    <name evidence="10" type="ORF">H8E29_04430</name>
</gene>
<comment type="similarity">
    <text evidence="3">Belongs to the serine/threonine dehydratase family.</text>
</comment>
<evidence type="ECO:0000256" key="1">
    <source>
        <dbReference type="ARBA" id="ARBA00001274"/>
    </source>
</evidence>
<reference evidence="10 11" key="1">
    <citation type="submission" date="2020-08" db="EMBL/GenBank/DDBJ databases">
        <title>Bridging the membrane lipid divide: bacteria of the FCB group superphylum have the potential to synthesize archaeal ether lipids.</title>
        <authorList>
            <person name="Villanueva L."/>
            <person name="Von Meijenfeldt F.A.B."/>
            <person name="Westbye A.B."/>
            <person name="Yadav S."/>
            <person name="Hopmans E.C."/>
            <person name="Dutilh B.E."/>
            <person name="Sinninghe Damste J.S."/>
        </authorList>
    </citation>
    <scope>NUCLEOTIDE SEQUENCE [LARGE SCALE GENOMIC DNA]</scope>
    <source>
        <strain evidence="10">NIOZ-UU36</strain>
    </source>
</reference>
<keyword evidence="6" id="KW-0456">Lyase</keyword>
<evidence type="ECO:0000256" key="2">
    <source>
        <dbReference type="ARBA" id="ARBA00001933"/>
    </source>
</evidence>
<evidence type="ECO:0000256" key="4">
    <source>
        <dbReference type="ARBA" id="ARBA00012096"/>
    </source>
</evidence>
<dbReference type="GO" id="GO:0004794">
    <property type="term" value="F:threonine deaminase activity"/>
    <property type="evidence" value="ECO:0007669"/>
    <property type="project" value="UniProtKB-EC"/>
</dbReference>
<accession>A0A8J6NIE1</accession>
<dbReference type="InterPro" id="IPR000634">
    <property type="entry name" value="Ser/Thr_deHydtase_PyrdxlP-BS"/>
</dbReference>
<organism evidence="10 11">
    <name type="scientific">Candidatus Desulfolinea nitratireducens</name>
    <dbReference type="NCBI Taxonomy" id="2841698"/>
    <lineage>
        <taxon>Bacteria</taxon>
        <taxon>Bacillati</taxon>
        <taxon>Chloroflexota</taxon>
        <taxon>Anaerolineae</taxon>
        <taxon>Anaerolineales</taxon>
        <taxon>Anaerolineales incertae sedis</taxon>
        <taxon>Candidatus Desulfolinea</taxon>
    </lineage>
</organism>
<dbReference type="AlphaFoldDB" id="A0A8J6NIE1"/>
<comment type="function">
    <text evidence="7">Catalyzes the anaerobic formation of alpha-ketobutyrate and ammonia from threonine in a two-step reaction. The first step involved a dehydration of threonine and a production of enamine intermediates (aminocrotonate), which tautomerizes to its imine form (iminobutyrate). Both intermediates are unstable and short-lived. The second step is the nonenzymatic hydrolysis of the enamine/imine intermediates to form 2-ketobutyrate and free ammonia. In the low water environment of the cell, the second step is accelerated by RidA.</text>
</comment>
<dbReference type="PROSITE" id="PS00165">
    <property type="entry name" value="DEHYDRATASE_SER_THR"/>
    <property type="match status" value="1"/>
</dbReference>
<comment type="cofactor">
    <cofactor evidence="2">
        <name>pyridoxal 5'-phosphate</name>
        <dbReference type="ChEBI" id="CHEBI:597326"/>
    </cofactor>
</comment>
<dbReference type="SUPFAM" id="SSF53686">
    <property type="entry name" value="Tryptophan synthase beta subunit-like PLP-dependent enzymes"/>
    <property type="match status" value="1"/>
</dbReference>
<evidence type="ECO:0000259" key="9">
    <source>
        <dbReference type="Pfam" id="PF00291"/>
    </source>
</evidence>
<dbReference type="PANTHER" id="PTHR48078:SF6">
    <property type="entry name" value="L-THREONINE DEHYDRATASE CATABOLIC TDCB"/>
    <property type="match status" value="1"/>
</dbReference>
<keyword evidence="5" id="KW-0663">Pyridoxal phosphate</keyword>
<dbReference type="EMBL" id="JACNJN010000068">
    <property type="protein sequence ID" value="MBC8334489.1"/>
    <property type="molecule type" value="Genomic_DNA"/>
</dbReference>
<evidence type="ECO:0000256" key="7">
    <source>
        <dbReference type="ARBA" id="ARBA00025527"/>
    </source>
</evidence>
<dbReference type="InterPro" id="IPR050147">
    <property type="entry name" value="Ser/Thr_Dehydratase"/>
</dbReference>
<protein>
    <recommendedName>
        <fullName evidence="4">threonine ammonia-lyase</fullName>
        <ecNumber evidence="4">4.3.1.19</ecNumber>
    </recommendedName>
    <alternativeName>
        <fullName evidence="8">Threonine deaminase</fullName>
    </alternativeName>
</protein>
<dbReference type="PANTHER" id="PTHR48078">
    <property type="entry name" value="THREONINE DEHYDRATASE, MITOCHONDRIAL-RELATED"/>
    <property type="match status" value="1"/>
</dbReference>
<dbReference type="Pfam" id="PF00291">
    <property type="entry name" value="PALP"/>
    <property type="match status" value="1"/>
</dbReference>
<evidence type="ECO:0000313" key="10">
    <source>
        <dbReference type="EMBL" id="MBC8334489.1"/>
    </source>
</evidence>